<proteinExistence type="inferred from homology"/>
<comment type="cofactor">
    <cofactor evidence="1 6">
        <name>a divalent metal cation</name>
        <dbReference type="ChEBI" id="CHEBI:60240"/>
    </cofactor>
</comment>
<comment type="catalytic activity">
    <reaction evidence="5">
        <text>a 5'-end NAD(+)-phospho-ribonucleoside in mRNA + H2O = a 5'-end phospho-ribonucleoside in mRNA + NAD(+) + H(+)</text>
        <dbReference type="Rhea" id="RHEA:60880"/>
        <dbReference type="Rhea" id="RHEA-COMP:15692"/>
        <dbReference type="Rhea" id="RHEA-COMP:15698"/>
        <dbReference type="ChEBI" id="CHEBI:15377"/>
        <dbReference type="ChEBI" id="CHEBI:15378"/>
        <dbReference type="ChEBI" id="CHEBI:57540"/>
        <dbReference type="ChEBI" id="CHEBI:138282"/>
        <dbReference type="ChEBI" id="CHEBI:144029"/>
    </reaction>
    <physiologicalReaction direction="left-to-right" evidence="5">
        <dbReference type="Rhea" id="RHEA:60881"/>
    </physiologicalReaction>
</comment>
<keyword evidence="6" id="KW-0378">Hydrolase</keyword>
<evidence type="ECO:0000313" key="9">
    <source>
        <dbReference type="Proteomes" id="UP000054166"/>
    </source>
</evidence>
<evidence type="ECO:0000256" key="1">
    <source>
        <dbReference type="ARBA" id="ARBA00001968"/>
    </source>
</evidence>
<comment type="catalytic activity">
    <reaction evidence="3">
        <text>a 5'-end (N(7)-methyl 5'-triphosphoguanosine)-ribonucleoside-ribonucleotide in mRNA + H2O = a (N(7)-methyl 5'-triphosphoguanosine)-nucleoside + a 5'-end phospho-ribonucleoside in mRNA + H(+)</text>
        <dbReference type="Rhea" id="RHEA:66928"/>
        <dbReference type="Rhea" id="RHEA-COMP:15692"/>
        <dbReference type="Rhea" id="RHEA-COMP:17313"/>
        <dbReference type="ChEBI" id="CHEBI:15377"/>
        <dbReference type="ChEBI" id="CHEBI:15378"/>
        <dbReference type="ChEBI" id="CHEBI:138282"/>
        <dbReference type="ChEBI" id="CHEBI:172876"/>
        <dbReference type="ChEBI" id="CHEBI:172877"/>
    </reaction>
    <physiologicalReaction direction="left-to-right" evidence="3">
        <dbReference type="Rhea" id="RHEA:66929"/>
    </physiologicalReaction>
</comment>
<organism evidence="8 9">
    <name type="scientific">Piloderma croceum (strain F 1598)</name>
    <dbReference type="NCBI Taxonomy" id="765440"/>
    <lineage>
        <taxon>Eukaryota</taxon>
        <taxon>Fungi</taxon>
        <taxon>Dikarya</taxon>
        <taxon>Basidiomycota</taxon>
        <taxon>Agaricomycotina</taxon>
        <taxon>Agaricomycetes</taxon>
        <taxon>Agaricomycetidae</taxon>
        <taxon>Atheliales</taxon>
        <taxon>Atheliaceae</taxon>
        <taxon>Piloderma</taxon>
    </lineage>
</organism>
<evidence type="ECO:0000256" key="5">
    <source>
        <dbReference type="ARBA" id="ARBA00048124"/>
    </source>
</evidence>
<reference evidence="9" key="2">
    <citation type="submission" date="2015-01" db="EMBL/GenBank/DDBJ databases">
        <title>Evolutionary Origins and Diversification of the Mycorrhizal Mutualists.</title>
        <authorList>
            <consortium name="DOE Joint Genome Institute"/>
            <consortium name="Mycorrhizal Genomics Consortium"/>
            <person name="Kohler A."/>
            <person name="Kuo A."/>
            <person name="Nagy L.G."/>
            <person name="Floudas D."/>
            <person name="Copeland A."/>
            <person name="Barry K.W."/>
            <person name="Cichocki N."/>
            <person name="Veneault-Fourrey C."/>
            <person name="LaButti K."/>
            <person name="Lindquist E.A."/>
            <person name="Lipzen A."/>
            <person name="Lundell T."/>
            <person name="Morin E."/>
            <person name="Murat C."/>
            <person name="Riley R."/>
            <person name="Ohm R."/>
            <person name="Sun H."/>
            <person name="Tunlid A."/>
            <person name="Henrissat B."/>
            <person name="Grigoriev I.V."/>
            <person name="Hibbett D.S."/>
            <person name="Martin F."/>
        </authorList>
    </citation>
    <scope>NUCLEOTIDE SEQUENCE [LARGE SCALE GENOMIC DNA]</scope>
    <source>
        <strain evidence="9">F 1598</strain>
    </source>
</reference>
<dbReference type="STRING" id="765440.A0A0C3F8Z4"/>
<keyword evidence="6" id="KW-0539">Nucleus</keyword>
<dbReference type="Proteomes" id="UP000054166">
    <property type="component" value="Unassembled WGS sequence"/>
</dbReference>
<dbReference type="PANTHER" id="PTHR12395">
    <property type="entry name" value="DOM-3 RELATED"/>
    <property type="match status" value="1"/>
</dbReference>
<evidence type="ECO:0000259" key="7">
    <source>
        <dbReference type="Pfam" id="PF08652"/>
    </source>
</evidence>
<evidence type="ECO:0000256" key="6">
    <source>
        <dbReference type="RuleBase" id="RU367113"/>
    </source>
</evidence>
<dbReference type="GO" id="GO:0000166">
    <property type="term" value="F:nucleotide binding"/>
    <property type="evidence" value="ECO:0007669"/>
    <property type="project" value="UniProtKB-KW"/>
</dbReference>
<dbReference type="InterPro" id="IPR039039">
    <property type="entry name" value="RAI1-like_fam"/>
</dbReference>
<dbReference type="FunCoup" id="A0A0C3F8Z4">
    <property type="interactions" value="251"/>
</dbReference>
<dbReference type="GO" id="GO:0003723">
    <property type="term" value="F:RNA binding"/>
    <property type="evidence" value="ECO:0007669"/>
    <property type="project" value="UniProtKB-KW"/>
</dbReference>
<gene>
    <name evidence="8" type="ORF">PILCRDRAFT_91650</name>
</gene>
<dbReference type="InParanoid" id="A0A0C3F8Z4"/>
<dbReference type="GO" id="GO:0110155">
    <property type="term" value="P:NAD-cap decapping"/>
    <property type="evidence" value="ECO:0007669"/>
    <property type="project" value="TreeGrafter"/>
</dbReference>
<dbReference type="HOGENOM" id="CLU_966804_0_0_1"/>
<comment type="subcellular location">
    <subcellularLocation>
        <location evidence="6">Nucleus</location>
    </subcellularLocation>
</comment>
<dbReference type="GO" id="GO:0034353">
    <property type="term" value="F:mRNA 5'-diphosphatase activity"/>
    <property type="evidence" value="ECO:0007669"/>
    <property type="project" value="TreeGrafter"/>
</dbReference>
<dbReference type="GO" id="GO:0000956">
    <property type="term" value="P:nuclear-transcribed mRNA catabolic process"/>
    <property type="evidence" value="ECO:0007669"/>
    <property type="project" value="TreeGrafter"/>
</dbReference>
<accession>A0A0C3F8Z4</accession>
<keyword evidence="6" id="KW-0547">Nucleotide-binding</keyword>
<evidence type="ECO:0000256" key="2">
    <source>
        <dbReference type="ARBA" id="ARBA00006562"/>
    </source>
</evidence>
<dbReference type="GO" id="GO:0005634">
    <property type="term" value="C:nucleus"/>
    <property type="evidence" value="ECO:0007669"/>
    <property type="project" value="UniProtKB-SubCell"/>
</dbReference>
<protein>
    <recommendedName>
        <fullName evidence="6">Decapping nuclease</fullName>
        <ecNumber evidence="6">3.6.1.-</ecNumber>
    </recommendedName>
</protein>
<keyword evidence="6" id="KW-0540">Nuclease</keyword>
<dbReference type="PANTHER" id="PTHR12395:SF9">
    <property type="entry name" value="DECAPPING AND EXORIBONUCLEASE PROTEIN"/>
    <property type="match status" value="1"/>
</dbReference>
<name>A0A0C3F8Z4_PILCF</name>
<evidence type="ECO:0000256" key="4">
    <source>
        <dbReference type="ARBA" id="ARBA00044692"/>
    </source>
</evidence>
<sequence length="288" mass="32249">MNETAEYSSSVLISSPLHNENTPSQVPAIMGPPKQIACYSVNPTGVEFNTSSLRYFVTPPLGANLGKGCFSFMDRYKNVMQEPQRLDNVLLACLQADAKEYLLQADVVVRRGVLVKIMLRTKVQLNVSLIDGVLYIEEWLSKPNLESEEPTIAKSDVDPDVQWLSVISRQLGDLNIILSGEVDCIKGTLYQAAFPEVLRLMPCEGRYTGQPDTYLELKTKKTRTVDLEKGLIAWYKKSYLQSHLLGVSELLIGHHSNDILRRTELLQVHSCIVDHGIIKQCLTGVMQL</sequence>
<comment type="catalytic activity">
    <reaction evidence="4">
        <text>a 5'-end triphospho-ribonucleoside in mRNA + H2O = a 5'-end phospho-ribonucleoside in mRNA + diphosphate + H(+)</text>
        <dbReference type="Rhea" id="RHEA:78683"/>
        <dbReference type="Rhea" id="RHEA-COMP:15692"/>
        <dbReference type="Rhea" id="RHEA-COMP:17164"/>
        <dbReference type="ChEBI" id="CHEBI:15377"/>
        <dbReference type="ChEBI" id="CHEBI:15378"/>
        <dbReference type="ChEBI" id="CHEBI:33019"/>
        <dbReference type="ChEBI" id="CHEBI:138282"/>
        <dbReference type="ChEBI" id="CHEBI:167618"/>
    </reaction>
    <physiologicalReaction direction="left-to-right" evidence="4">
        <dbReference type="Rhea" id="RHEA:78684"/>
    </physiologicalReaction>
</comment>
<dbReference type="GO" id="GO:0005829">
    <property type="term" value="C:cytosol"/>
    <property type="evidence" value="ECO:0007669"/>
    <property type="project" value="TreeGrafter"/>
</dbReference>
<keyword evidence="6" id="KW-0479">Metal-binding</keyword>
<evidence type="ECO:0000256" key="3">
    <source>
        <dbReference type="ARBA" id="ARBA00044676"/>
    </source>
</evidence>
<keyword evidence="9" id="KW-1185">Reference proteome</keyword>
<keyword evidence="6" id="KW-0694">RNA-binding</keyword>
<dbReference type="AlphaFoldDB" id="A0A0C3F8Z4"/>
<dbReference type="EC" id="3.6.1.-" evidence="6"/>
<dbReference type="GO" id="GO:0046872">
    <property type="term" value="F:metal ion binding"/>
    <property type="evidence" value="ECO:0007669"/>
    <property type="project" value="UniProtKB-KW"/>
</dbReference>
<dbReference type="EMBL" id="KN833035">
    <property type="protein sequence ID" value="KIM76424.1"/>
    <property type="molecule type" value="Genomic_DNA"/>
</dbReference>
<dbReference type="InterPro" id="IPR013961">
    <property type="entry name" value="RAI1"/>
</dbReference>
<comment type="function">
    <text evidence="6">Decapping enzyme for NAD-capped RNAs: specifically hydrolyzes the nicotinamide adenine dinucleotide (NAD) cap from a subset of RNAs by removing the entire NAD moiety from the 5'-end of an NAD-capped RNA.</text>
</comment>
<comment type="similarity">
    <text evidence="2 6">Belongs to the DXO/Dom3Z family.</text>
</comment>
<reference evidence="8 9" key="1">
    <citation type="submission" date="2014-04" db="EMBL/GenBank/DDBJ databases">
        <authorList>
            <consortium name="DOE Joint Genome Institute"/>
            <person name="Kuo A."/>
            <person name="Tarkka M."/>
            <person name="Buscot F."/>
            <person name="Kohler A."/>
            <person name="Nagy L.G."/>
            <person name="Floudas D."/>
            <person name="Copeland A."/>
            <person name="Barry K.W."/>
            <person name="Cichocki N."/>
            <person name="Veneault-Fourrey C."/>
            <person name="LaButti K."/>
            <person name="Lindquist E.A."/>
            <person name="Lipzen A."/>
            <person name="Lundell T."/>
            <person name="Morin E."/>
            <person name="Murat C."/>
            <person name="Sun H."/>
            <person name="Tunlid A."/>
            <person name="Henrissat B."/>
            <person name="Grigoriev I.V."/>
            <person name="Hibbett D.S."/>
            <person name="Martin F."/>
            <person name="Nordberg H.P."/>
            <person name="Cantor M.N."/>
            <person name="Hua S.X."/>
        </authorList>
    </citation>
    <scope>NUCLEOTIDE SEQUENCE [LARGE SCALE GENOMIC DNA]</scope>
    <source>
        <strain evidence="8 9">F 1598</strain>
    </source>
</reference>
<dbReference type="Pfam" id="PF08652">
    <property type="entry name" value="RAI1"/>
    <property type="match status" value="1"/>
</dbReference>
<feature type="domain" description="RAI1-like" evidence="7">
    <location>
        <begin position="33"/>
        <end position="146"/>
    </location>
</feature>
<evidence type="ECO:0000313" key="8">
    <source>
        <dbReference type="EMBL" id="KIM76424.1"/>
    </source>
</evidence>
<dbReference type="OrthoDB" id="5853397at2759"/>
<dbReference type="GO" id="GO:0004518">
    <property type="term" value="F:nuclease activity"/>
    <property type="evidence" value="ECO:0007669"/>
    <property type="project" value="UniProtKB-KW"/>
</dbReference>